<name>A0A6G6Y4D2_9SPHN</name>
<sequence>MSEIYLGTGAKQRPLRLGKLLGEGAAGKVYSIPEMPGSAAKIYHGEAECRRYEAKIDRMLANPPDLSAAVHEGVRYPQIAWPEAKLYDKARRFIGFLMPEIDFRRSTSLVNLLQKNSRRVEKLSDYYGYRVLVARNLASVFAELHRAGHHMIDMKPANLRFYPAVSWMAVVDTDGFSIAGSEGRIPAEQVSDEYIAPESWKQEPAALGEAQDQFALAVIIFQLLNNGVHPFAGKAAPGTPAQPADIQSRILKGLYPYGASPPDDVVPSAASIHKSFRRATRSLFDRAFMPGQARPDAAEWRDHLDTLISQLVPCPAKPKEHAHFGMGCGFCAHDARIEASAQSAPRRPPRRTAMARPAGATRPRPGQAVALRRMPHPGKGIPLRAHRRRRSGALGGMAAIFAVLLLGTVLIGQQWIALPLRAGGIADGEASAAQFQAAADRSATGTIDGRAADAQIDTFETGREFLVLPGDGKLTADLRDGPGQDFALVSRLSLYENVIGRGTSVDAEGVTWVWIVRERDGSPGFVPEAALVPNEADFESDIVDYGSLCSATIPGSRPRYDCAVDGAAKVGRQVAHRYRDLIDSTRGFDRISLTEQRQRWGAELRECGLSVNAEACRLRVNRRHYEQLDSAYGADPEARRPTASALGRPDDGPVGAPFSPI</sequence>
<dbReference type="InterPro" id="IPR000719">
    <property type="entry name" value="Prot_kinase_dom"/>
</dbReference>
<protein>
    <recommendedName>
        <fullName evidence="3">Protein kinase domain-containing protein</fullName>
    </recommendedName>
</protein>
<feature type="region of interest" description="Disordered" evidence="1">
    <location>
        <begin position="631"/>
        <end position="661"/>
    </location>
</feature>
<dbReference type="AlphaFoldDB" id="A0A6G6Y4D2"/>
<evidence type="ECO:0000256" key="1">
    <source>
        <dbReference type="SAM" id="MobiDB-lite"/>
    </source>
</evidence>
<keyword evidence="2" id="KW-0812">Transmembrane</keyword>
<dbReference type="RefSeq" id="WP_165326760.1">
    <property type="nucleotide sequence ID" value="NZ_CP049109.1"/>
</dbReference>
<evidence type="ECO:0000313" key="5">
    <source>
        <dbReference type="Proteomes" id="UP000501568"/>
    </source>
</evidence>
<accession>A0A6G6Y4D2</accession>
<feature type="region of interest" description="Disordered" evidence="1">
    <location>
        <begin position="340"/>
        <end position="367"/>
    </location>
</feature>
<dbReference type="Gene3D" id="1.10.510.10">
    <property type="entry name" value="Transferase(Phosphotransferase) domain 1"/>
    <property type="match status" value="1"/>
</dbReference>
<evidence type="ECO:0000313" key="4">
    <source>
        <dbReference type="EMBL" id="QIG79760.1"/>
    </source>
</evidence>
<dbReference type="PROSITE" id="PS50011">
    <property type="entry name" value="PROTEIN_KINASE_DOM"/>
    <property type="match status" value="1"/>
</dbReference>
<dbReference type="GO" id="GO:0004672">
    <property type="term" value="F:protein kinase activity"/>
    <property type="evidence" value="ECO:0007669"/>
    <property type="project" value="InterPro"/>
</dbReference>
<evidence type="ECO:0000259" key="3">
    <source>
        <dbReference type="PROSITE" id="PS50011"/>
    </source>
</evidence>
<reference evidence="4 5" key="1">
    <citation type="submission" date="2020-02" db="EMBL/GenBank/DDBJ databases">
        <authorList>
            <person name="Zheng R.K."/>
            <person name="Sun C.M."/>
        </authorList>
    </citation>
    <scope>NUCLEOTIDE SEQUENCE [LARGE SCALE GENOMIC DNA]</scope>
    <source>
        <strain evidence="5">zrk23</strain>
    </source>
</reference>
<dbReference type="EMBL" id="CP049109">
    <property type="protein sequence ID" value="QIG79760.1"/>
    <property type="molecule type" value="Genomic_DNA"/>
</dbReference>
<gene>
    <name evidence="4" type="ORF">G5C33_08115</name>
</gene>
<evidence type="ECO:0000256" key="2">
    <source>
        <dbReference type="SAM" id="Phobius"/>
    </source>
</evidence>
<feature type="domain" description="Protein kinase" evidence="3">
    <location>
        <begin position="15"/>
        <end position="289"/>
    </location>
</feature>
<dbReference type="Proteomes" id="UP000501568">
    <property type="component" value="Chromosome"/>
</dbReference>
<dbReference type="SUPFAM" id="SSF56112">
    <property type="entry name" value="Protein kinase-like (PK-like)"/>
    <property type="match status" value="1"/>
</dbReference>
<feature type="transmembrane region" description="Helical" evidence="2">
    <location>
        <begin position="393"/>
        <end position="416"/>
    </location>
</feature>
<keyword evidence="2" id="KW-0472">Membrane</keyword>
<dbReference type="InterPro" id="IPR011009">
    <property type="entry name" value="Kinase-like_dom_sf"/>
</dbReference>
<proteinExistence type="predicted"/>
<keyword evidence="2" id="KW-1133">Transmembrane helix</keyword>
<keyword evidence="5" id="KW-1185">Reference proteome</keyword>
<dbReference type="GO" id="GO:0005524">
    <property type="term" value="F:ATP binding"/>
    <property type="evidence" value="ECO:0007669"/>
    <property type="project" value="InterPro"/>
</dbReference>
<organism evidence="4 5">
    <name type="scientific">Stakelama tenebrarum</name>
    <dbReference type="NCBI Taxonomy" id="2711215"/>
    <lineage>
        <taxon>Bacteria</taxon>
        <taxon>Pseudomonadati</taxon>
        <taxon>Pseudomonadota</taxon>
        <taxon>Alphaproteobacteria</taxon>
        <taxon>Sphingomonadales</taxon>
        <taxon>Sphingomonadaceae</taxon>
        <taxon>Stakelama</taxon>
    </lineage>
</organism>
<dbReference type="KEGG" id="spzr:G5C33_08115"/>